<dbReference type="Proteomes" id="UP000194159">
    <property type="component" value="Plasmid pRetNXC12e"/>
</dbReference>
<feature type="transmembrane region" description="Helical" evidence="4">
    <location>
        <begin position="226"/>
        <end position="249"/>
    </location>
</feature>
<evidence type="ECO:0000313" key="7">
    <source>
        <dbReference type="Proteomes" id="UP000194159"/>
    </source>
</evidence>
<dbReference type="PANTHER" id="PTHR11360">
    <property type="entry name" value="MONOCARBOXYLATE TRANSPORTER"/>
    <property type="match status" value="1"/>
</dbReference>
<evidence type="ECO:0000256" key="4">
    <source>
        <dbReference type="SAM" id="Phobius"/>
    </source>
</evidence>
<evidence type="ECO:0000256" key="1">
    <source>
        <dbReference type="ARBA" id="ARBA00022692"/>
    </source>
</evidence>
<feature type="transmembrane region" description="Helical" evidence="4">
    <location>
        <begin position="76"/>
        <end position="95"/>
    </location>
</feature>
<reference evidence="6 7" key="1">
    <citation type="submission" date="2017-04" db="EMBL/GenBank/DDBJ databases">
        <title>Complete genome sequences of Rhizobium genomic linages associated to common bean (phaseolus vulgaris).</title>
        <authorList>
            <person name="Santamaria R.I."/>
            <person name="Bustos P."/>
            <person name="Perez-Carrascal O."/>
            <person name="Martinez-Flores I."/>
            <person name="Juarez S."/>
            <person name="Lozano L."/>
            <person name="Miranda F."/>
            <person name="Vinuesa P."/>
            <person name="Martinez-Romero E."/>
            <person name="Cevallos M.A."/>
            <person name="Romero D."/>
            <person name="Davila G."/>
            <person name="Gonzalez V."/>
        </authorList>
    </citation>
    <scope>NUCLEOTIDE SEQUENCE [LARGE SCALE GENOMIC DNA]</scope>
    <source>
        <strain evidence="6 7">NXC12</strain>
        <plasmid evidence="7">pretnxc12e</plasmid>
    </source>
</reference>
<feature type="transmembrane region" description="Helical" evidence="4">
    <location>
        <begin position="168"/>
        <end position="186"/>
    </location>
</feature>
<feature type="transmembrane region" description="Helical" evidence="4">
    <location>
        <begin position="261"/>
        <end position="279"/>
    </location>
</feature>
<feature type="transmembrane region" description="Helical" evidence="4">
    <location>
        <begin position="139"/>
        <end position="162"/>
    </location>
</feature>
<evidence type="ECO:0000313" key="6">
    <source>
        <dbReference type="EMBL" id="ARQ14335.1"/>
    </source>
</evidence>
<feature type="transmembrane region" description="Helical" evidence="4">
    <location>
        <begin position="7"/>
        <end position="33"/>
    </location>
</feature>
<keyword evidence="6" id="KW-0614">Plasmid</keyword>
<dbReference type="PROSITE" id="PS50850">
    <property type="entry name" value="MFS"/>
    <property type="match status" value="1"/>
</dbReference>
<feature type="transmembrane region" description="Helical" evidence="4">
    <location>
        <begin position="348"/>
        <end position="372"/>
    </location>
</feature>
<dbReference type="EMBL" id="CP020911">
    <property type="protein sequence ID" value="ARQ14335.1"/>
    <property type="molecule type" value="Genomic_DNA"/>
</dbReference>
<dbReference type="InterPro" id="IPR050327">
    <property type="entry name" value="Proton-linked_MCT"/>
</dbReference>
<dbReference type="SUPFAM" id="SSF103473">
    <property type="entry name" value="MFS general substrate transporter"/>
    <property type="match status" value="1"/>
</dbReference>
<gene>
    <name evidence="6" type="ORF">NXC12_PE00741</name>
</gene>
<dbReference type="PANTHER" id="PTHR11360:SF284">
    <property type="entry name" value="EG:103B4.3 PROTEIN-RELATED"/>
    <property type="match status" value="1"/>
</dbReference>
<proteinExistence type="predicted"/>
<dbReference type="AlphaFoldDB" id="A0AAN1ENR6"/>
<dbReference type="InterPro" id="IPR036259">
    <property type="entry name" value="MFS_trans_sf"/>
</dbReference>
<sequence>MRGKRFYGWYVVAAAHVLLMLIFGAAYSFGAFFSQIQSNFDAGRFSVASVFSLTAFLYYLVGVFSGSFADRFSTRGVVVTGILFLAAGFLFSSFATHSLHTFLAIFCLFVGLGVGLVYVPTVTTVQRWFIVRRSTASGIALAGTGLGTFIGPNVAGVLMEFVSWQSTMRIFAVAIALFGVIAAMVLHATPKSLGLHPDGVEQTNTRAIPLSSKGMDLREASGTARFWWYFGAILMGSVGLFLALVHINPFAREMGISGTEANLLIGFVGAGNVGGRLFLGGVGDKIGPKRLLVWLTFSLAVLNGLWLGSAGFVSLAIFAVLFGAANGGCISLYPSVAANWFGTKNLGAILGALYIGVGIAAVAGGSIAGLLFDTYHNYAASIMLSAVCALVSVLFIVCAERSAPAAIAA</sequence>
<feature type="transmembrane region" description="Helical" evidence="4">
    <location>
        <begin position="315"/>
        <end position="336"/>
    </location>
</feature>
<evidence type="ECO:0000256" key="2">
    <source>
        <dbReference type="ARBA" id="ARBA00022989"/>
    </source>
</evidence>
<dbReference type="InterPro" id="IPR011701">
    <property type="entry name" value="MFS"/>
</dbReference>
<protein>
    <submittedName>
        <fullName evidence="6">Major facilitator superfamily protein</fullName>
    </submittedName>
</protein>
<feature type="transmembrane region" description="Helical" evidence="4">
    <location>
        <begin position="291"/>
        <end position="309"/>
    </location>
</feature>
<name>A0AAN1ENR6_RHIET</name>
<feature type="transmembrane region" description="Helical" evidence="4">
    <location>
        <begin position="101"/>
        <end position="119"/>
    </location>
</feature>
<feature type="transmembrane region" description="Helical" evidence="4">
    <location>
        <begin position="378"/>
        <end position="399"/>
    </location>
</feature>
<evidence type="ECO:0000259" key="5">
    <source>
        <dbReference type="PROSITE" id="PS50850"/>
    </source>
</evidence>
<dbReference type="InterPro" id="IPR020846">
    <property type="entry name" value="MFS_dom"/>
</dbReference>
<dbReference type="Gene3D" id="1.20.1250.20">
    <property type="entry name" value="MFS general substrate transporter like domains"/>
    <property type="match status" value="2"/>
</dbReference>
<evidence type="ECO:0000256" key="3">
    <source>
        <dbReference type="ARBA" id="ARBA00023136"/>
    </source>
</evidence>
<dbReference type="GO" id="GO:0022857">
    <property type="term" value="F:transmembrane transporter activity"/>
    <property type="evidence" value="ECO:0007669"/>
    <property type="project" value="InterPro"/>
</dbReference>
<dbReference type="Pfam" id="PF07690">
    <property type="entry name" value="MFS_1"/>
    <property type="match status" value="1"/>
</dbReference>
<keyword evidence="1 4" id="KW-0812">Transmembrane</keyword>
<accession>A0AAN1ENR6</accession>
<keyword evidence="3 4" id="KW-0472">Membrane</keyword>
<keyword evidence="2 4" id="KW-1133">Transmembrane helix</keyword>
<organism evidence="6 7">
    <name type="scientific">Rhizobium etli</name>
    <dbReference type="NCBI Taxonomy" id="29449"/>
    <lineage>
        <taxon>Bacteria</taxon>
        <taxon>Pseudomonadati</taxon>
        <taxon>Pseudomonadota</taxon>
        <taxon>Alphaproteobacteria</taxon>
        <taxon>Hyphomicrobiales</taxon>
        <taxon>Rhizobiaceae</taxon>
        <taxon>Rhizobium/Agrobacterium group</taxon>
        <taxon>Rhizobium</taxon>
    </lineage>
</organism>
<geneLocation type="plasmid" evidence="7">
    <name>pretnxc12e</name>
</geneLocation>
<feature type="domain" description="Major facilitator superfamily (MFS) profile" evidence="5">
    <location>
        <begin position="10"/>
        <end position="404"/>
    </location>
</feature>
<feature type="transmembrane region" description="Helical" evidence="4">
    <location>
        <begin position="45"/>
        <end position="64"/>
    </location>
</feature>